<organism evidence="1 2">
    <name type="scientific">Streblomastix strix</name>
    <dbReference type="NCBI Taxonomy" id="222440"/>
    <lineage>
        <taxon>Eukaryota</taxon>
        <taxon>Metamonada</taxon>
        <taxon>Preaxostyla</taxon>
        <taxon>Oxymonadida</taxon>
        <taxon>Streblomastigidae</taxon>
        <taxon>Streblomastix</taxon>
    </lineage>
</organism>
<dbReference type="OrthoDB" id="2306477at2759"/>
<comment type="caution">
    <text evidence="1">The sequence shown here is derived from an EMBL/GenBank/DDBJ whole genome shotgun (WGS) entry which is preliminary data.</text>
</comment>
<gene>
    <name evidence="1" type="ORF">EZS28_030721</name>
</gene>
<evidence type="ECO:0008006" key="3">
    <source>
        <dbReference type="Google" id="ProtNLM"/>
    </source>
</evidence>
<sequence length="188" mass="22126">MSQVLIPLPSKCLEDIDTSGDTYKDENENKDFYTFIFDPVINKGIVKLEVLDVQDIYSVGIADESVRYCRNEMPEARGWDKHVCYRWIGDIRHIGDYIEGNSCFRNDGYRIQMELNMDSNPRTLTFFVNDEEQKNFIINIPKAVRIWCCVYEKGASFKIPKFEFLSKPTAKHGFFSSKKWEYGKEWKK</sequence>
<accession>A0A5J4UV83</accession>
<proteinExistence type="predicted"/>
<name>A0A5J4UV83_9EUKA</name>
<dbReference type="AlphaFoldDB" id="A0A5J4UV83"/>
<evidence type="ECO:0000313" key="2">
    <source>
        <dbReference type="Proteomes" id="UP000324800"/>
    </source>
</evidence>
<protein>
    <recommendedName>
        <fullName evidence="3">SPRY domain-containing protein</fullName>
    </recommendedName>
</protein>
<dbReference type="EMBL" id="SNRW01012493">
    <property type="protein sequence ID" value="KAA6373751.1"/>
    <property type="molecule type" value="Genomic_DNA"/>
</dbReference>
<dbReference type="Proteomes" id="UP000324800">
    <property type="component" value="Unassembled WGS sequence"/>
</dbReference>
<reference evidence="1 2" key="1">
    <citation type="submission" date="2019-03" db="EMBL/GenBank/DDBJ databases">
        <title>Single cell metagenomics reveals metabolic interactions within the superorganism composed of flagellate Streblomastix strix and complex community of Bacteroidetes bacteria on its surface.</title>
        <authorList>
            <person name="Treitli S.C."/>
            <person name="Kolisko M."/>
            <person name="Husnik F."/>
            <person name="Keeling P."/>
            <person name="Hampl V."/>
        </authorList>
    </citation>
    <scope>NUCLEOTIDE SEQUENCE [LARGE SCALE GENOMIC DNA]</scope>
    <source>
        <strain evidence="1">ST1C</strain>
    </source>
</reference>
<evidence type="ECO:0000313" key="1">
    <source>
        <dbReference type="EMBL" id="KAA6373751.1"/>
    </source>
</evidence>